<accession>A0ABC9VZE2</accession>
<feature type="domain" description="Reverse transcriptase" evidence="2">
    <location>
        <begin position="1"/>
        <end position="277"/>
    </location>
</feature>
<dbReference type="PROSITE" id="PS50878">
    <property type="entry name" value="RT_POL"/>
    <property type="match status" value="1"/>
</dbReference>
<feature type="region of interest" description="Disordered" evidence="1">
    <location>
        <begin position="1"/>
        <end position="26"/>
    </location>
</feature>
<evidence type="ECO:0000313" key="3">
    <source>
        <dbReference type="EMBL" id="GAB0178754.1"/>
    </source>
</evidence>
<feature type="compositionally biased region" description="Polar residues" evidence="1">
    <location>
        <begin position="1"/>
        <end position="10"/>
    </location>
</feature>
<comment type="caution">
    <text evidence="3">The sequence shown here is derived from an EMBL/GenBank/DDBJ whole genome shotgun (WGS) entry which is preliminary data.</text>
</comment>
<evidence type="ECO:0000259" key="2">
    <source>
        <dbReference type="PROSITE" id="PS50878"/>
    </source>
</evidence>
<evidence type="ECO:0000313" key="4">
    <source>
        <dbReference type="Proteomes" id="UP001623348"/>
    </source>
</evidence>
<dbReference type="Pfam" id="PF00078">
    <property type="entry name" value="RVT_1"/>
    <property type="match status" value="1"/>
</dbReference>
<dbReference type="Proteomes" id="UP001623348">
    <property type="component" value="Unassembled WGS sequence"/>
</dbReference>
<dbReference type="CDD" id="cd01650">
    <property type="entry name" value="RT_nLTR_like"/>
    <property type="match status" value="1"/>
</dbReference>
<organism evidence="3 4">
    <name type="scientific">Grus japonensis</name>
    <name type="common">Japanese crane</name>
    <name type="synonym">Red-crowned crane</name>
    <dbReference type="NCBI Taxonomy" id="30415"/>
    <lineage>
        <taxon>Eukaryota</taxon>
        <taxon>Metazoa</taxon>
        <taxon>Chordata</taxon>
        <taxon>Craniata</taxon>
        <taxon>Vertebrata</taxon>
        <taxon>Euteleostomi</taxon>
        <taxon>Archelosauria</taxon>
        <taxon>Archosauria</taxon>
        <taxon>Dinosauria</taxon>
        <taxon>Saurischia</taxon>
        <taxon>Theropoda</taxon>
        <taxon>Coelurosauria</taxon>
        <taxon>Aves</taxon>
        <taxon>Neognathae</taxon>
        <taxon>Neoaves</taxon>
        <taxon>Gruiformes</taxon>
        <taxon>Gruidae</taxon>
        <taxon>Grus</taxon>
    </lineage>
</organism>
<dbReference type="PANTHER" id="PTHR33332">
    <property type="entry name" value="REVERSE TRANSCRIPTASE DOMAIN-CONTAINING PROTEIN"/>
    <property type="match status" value="1"/>
</dbReference>
<dbReference type="SUPFAM" id="SSF56672">
    <property type="entry name" value="DNA/RNA polymerases"/>
    <property type="match status" value="1"/>
</dbReference>
<dbReference type="InterPro" id="IPR043502">
    <property type="entry name" value="DNA/RNA_pol_sf"/>
</dbReference>
<keyword evidence="4" id="KW-1185">Reference proteome</keyword>
<reference evidence="3 4" key="1">
    <citation type="submission" date="2024-06" db="EMBL/GenBank/DDBJ databases">
        <title>The draft genome of Grus japonensis, version 3.</title>
        <authorList>
            <person name="Nabeshima K."/>
            <person name="Suzuki S."/>
            <person name="Onuma M."/>
        </authorList>
    </citation>
    <scope>NUCLEOTIDE SEQUENCE [LARGE SCALE GENOMIC DNA]</scope>
    <source>
        <strain evidence="3 4">451A</strain>
    </source>
</reference>
<dbReference type="InterPro" id="IPR000477">
    <property type="entry name" value="RT_dom"/>
</dbReference>
<protein>
    <submittedName>
        <fullName evidence="3">Mitochondrial enolase superfamily member 1</fullName>
    </submittedName>
</protein>
<evidence type="ECO:0000256" key="1">
    <source>
        <dbReference type="SAM" id="MobiDB-lite"/>
    </source>
</evidence>
<gene>
    <name evidence="3" type="ORF">GRJ2_000340700</name>
</gene>
<dbReference type="EMBL" id="BAAFJT010000001">
    <property type="protein sequence ID" value="GAB0178754.1"/>
    <property type="molecule type" value="Genomic_DNA"/>
</dbReference>
<sequence length="467" mass="52883">MLLLGQSPSSLKGHGEQERCLGTGGNPMSLWSSKKGKKEDLGNYRPVSLTSIPEKVMEQIILGVISKPVEEKKVMGSDQHGFTKGKSCLTNLIAFYDGMTGWVDEERAVDVVYLDLSKAFDTVSHNIIVSKLRKCGLDEWTVRWIENWLNGRVQRVVISSAESSWRPAASSVSQGSELGPVFFNILINDLDKGTECTLSKFADDTKLGQVANTPEGCAAIEQDLDRLESWAERNLMKFHKGKHRVLHLEKNNLKHHCTLEVDLLGSSTAEKDLGVLVDNKLNMSQQCALVANKANGILGCIQKIVAIRSREVILPLYSALMRPHLEFCVQFWDPQVKNDKELVEIVQRRTMRTIRGLEHLSYEKSLRELGLCSMEKRRLRGDLINAYKYLKGGCLEDGVRLFSVMPSDRTRGKGHKLEHRKFHLNRRKNFFTVRVTEHWNRLPREAVESPSLEIFKTCLDVILCNLL</sequence>
<proteinExistence type="predicted"/>
<dbReference type="AlphaFoldDB" id="A0ABC9VZE2"/>
<name>A0ABC9VZE2_GRUJA</name>